<dbReference type="EMBL" id="JAEUBE010000183">
    <property type="protein sequence ID" value="KAH3667295.1"/>
    <property type="molecule type" value="Genomic_DNA"/>
</dbReference>
<evidence type="ECO:0000313" key="1">
    <source>
        <dbReference type="EMBL" id="KAH3667295.1"/>
    </source>
</evidence>
<proteinExistence type="predicted"/>
<keyword evidence="2" id="KW-1185">Reference proteome</keyword>
<dbReference type="RefSeq" id="XP_046062107.1">
    <property type="nucleotide sequence ID" value="XM_046203869.1"/>
</dbReference>
<sequence>MGPDREPKSVRLSLSSSVGSMISTTSSTVPARSQFSFDLGPVTRDRSSWSIRSRVTFFHGELSSVVSIPANCANWCCRLCSVISDPLIDPDSASALMKSYVIQLRRSFGSLQLKISTSIGALFFRFITSLRLFTSNCSNSYCGENASSITSSDNVTVTVSILKEYFKCPLAPEFITKFWNLIIPSSHEALKSLPVMSTCNLLSRVISFSRTFLFILPSVKRLPA</sequence>
<dbReference type="AlphaFoldDB" id="A0A9P8T6N8"/>
<name>A0A9P8T6N8_9ASCO</name>
<comment type="caution">
    <text evidence="1">The sequence shown here is derived from an EMBL/GenBank/DDBJ whole genome shotgun (WGS) entry which is preliminary data.</text>
</comment>
<evidence type="ECO:0000313" key="2">
    <source>
        <dbReference type="Proteomes" id="UP000769157"/>
    </source>
</evidence>
<accession>A0A9P8T6N8</accession>
<reference evidence="1" key="2">
    <citation type="submission" date="2021-01" db="EMBL/GenBank/DDBJ databases">
        <authorList>
            <person name="Schikora-Tamarit M.A."/>
        </authorList>
    </citation>
    <scope>NUCLEOTIDE SEQUENCE</scope>
    <source>
        <strain evidence="1">CBS6075</strain>
    </source>
</reference>
<gene>
    <name evidence="1" type="ORF">OGAPHI_002944</name>
</gene>
<dbReference type="GeneID" id="70234911"/>
<reference evidence="1" key="1">
    <citation type="journal article" date="2021" name="Open Biol.">
        <title>Shared evolutionary footprints suggest mitochondrial oxidative damage underlies multiple complex I losses in fungi.</title>
        <authorList>
            <person name="Schikora-Tamarit M.A."/>
            <person name="Marcet-Houben M."/>
            <person name="Nosek J."/>
            <person name="Gabaldon T."/>
        </authorList>
    </citation>
    <scope>NUCLEOTIDE SEQUENCE</scope>
    <source>
        <strain evidence="1">CBS6075</strain>
    </source>
</reference>
<organism evidence="1 2">
    <name type="scientific">Ogataea philodendri</name>
    <dbReference type="NCBI Taxonomy" id="1378263"/>
    <lineage>
        <taxon>Eukaryota</taxon>
        <taxon>Fungi</taxon>
        <taxon>Dikarya</taxon>
        <taxon>Ascomycota</taxon>
        <taxon>Saccharomycotina</taxon>
        <taxon>Pichiomycetes</taxon>
        <taxon>Pichiales</taxon>
        <taxon>Pichiaceae</taxon>
        <taxon>Ogataea</taxon>
    </lineage>
</organism>
<protein>
    <submittedName>
        <fullName evidence="1">Uncharacterized protein</fullName>
    </submittedName>
</protein>
<dbReference type="Proteomes" id="UP000769157">
    <property type="component" value="Unassembled WGS sequence"/>
</dbReference>